<feature type="domain" description="Amine oxidase" evidence="4">
    <location>
        <begin position="43"/>
        <end position="342"/>
    </location>
</feature>
<accession>A0A1N6YGM9</accession>
<organism evidence="5 6">
    <name type="scientific">Micromonospora avicenniae</name>
    <dbReference type="NCBI Taxonomy" id="1198245"/>
    <lineage>
        <taxon>Bacteria</taxon>
        <taxon>Bacillati</taxon>
        <taxon>Actinomycetota</taxon>
        <taxon>Actinomycetes</taxon>
        <taxon>Micromonosporales</taxon>
        <taxon>Micromonosporaceae</taxon>
        <taxon>Micromonospora</taxon>
    </lineage>
</organism>
<name>A0A1N6YGM9_9ACTN</name>
<proteinExistence type="predicted"/>
<reference evidence="5 6" key="1">
    <citation type="submission" date="2017-01" db="EMBL/GenBank/DDBJ databases">
        <authorList>
            <person name="Mah S.A."/>
            <person name="Swanson W.J."/>
            <person name="Moy G.W."/>
            <person name="Vacquier V.D."/>
        </authorList>
    </citation>
    <scope>NUCLEOTIDE SEQUENCE [LARGE SCALE GENOMIC DNA]</scope>
    <source>
        <strain evidence="5 6">DSM 45758</strain>
    </source>
</reference>
<evidence type="ECO:0000259" key="4">
    <source>
        <dbReference type="Pfam" id="PF01593"/>
    </source>
</evidence>
<dbReference type="PANTHER" id="PTHR10668">
    <property type="entry name" value="PHYTOENE DEHYDROGENASE"/>
    <property type="match status" value="1"/>
</dbReference>
<evidence type="ECO:0000313" key="6">
    <source>
        <dbReference type="Proteomes" id="UP000186004"/>
    </source>
</evidence>
<dbReference type="Proteomes" id="UP000186004">
    <property type="component" value="Unassembled WGS sequence"/>
</dbReference>
<protein>
    <recommendedName>
        <fullName evidence="3">Pyridine nucleotide-disulfide oxidoreductase domain-containing protein 2</fullName>
    </recommendedName>
</protein>
<dbReference type="GO" id="GO:0016491">
    <property type="term" value="F:oxidoreductase activity"/>
    <property type="evidence" value="ECO:0007669"/>
    <property type="project" value="InterPro"/>
</dbReference>
<dbReference type="Gene3D" id="3.50.50.60">
    <property type="entry name" value="FAD/NAD(P)-binding domain"/>
    <property type="match status" value="2"/>
</dbReference>
<dbReference type="PANTHER" id="PTHR10668:SF103">
    <property type="entry name" value="PYRIDINE NUCLEOTIDE-DISULFIDE OXIDOREDUCTASE DOMAIN-CONTAINING PROTEIN 2"/>
    <property type="match status" value="1"/>
</dbReference>
<dbReference type="SUPFAM" id="SSF51905">
    <property type="entry name" value="FAD/NAD(P)-binding domain"/>
    <property type="match status" value="1"/>
</dbReference>
<evidence type="ECO:0000256" key="2">
    <source>
        <dbReference type="ARBA" id="ARBA00038825"/>
    </source>
</evidence>
<evidence type="ECO:0000313" key="5">
    <source>
        <dbReference type="EMBL" id="SIR13656.1"/>
    </source>
</evidence>
<dbReference type="InterPro" id="IPR036188">
    <property type="entry name" value="FAD/NAD-bd_sf"/>
</dbReference>
<sequence>MITTPEGGGRAGGERGWGLGCGGMRSELPGRADVVIVGAGHNGLVSAVLLARAGLDVLVLEASDVIGGAARTENPFPKVPGLRHSTGSYLLGLMPPELLATLDVHIPVLRRDPHYFLPTPGGLGSPYLLFGSDTAATRAQLTEHFSAADVAADDALQAELAALREDLAPAWLAEPLPVEETAERYVRPALRQVFVDLVRGSVADYLARFDFRSELLVSMYAVTDGLSGLNAGPDDPGTGHNFLVHNMCRLPGSGGTWMIAEGGMGTVSRTFADAARAAGARILTDTPVHAITLDGGAASGVVLADGREVAARVVLGACDPYRLMDLLPDGALPASLGERMAAVRRTGSTLKLNLALTGLPRFSCLPADAPSPFGSTIHLLPGSASLVGGGGEPPMAALRAMWDDVRAGRLPAEPTIEWYLHTTVDPSLSDAGGHHSSALFVQSVPYELAGTTWEAALPGYVDRLVEICERYAPGTGDLIADAVPLPPPGIEEHFGITGGHIHHVDNTVSFTDRMPYATGVDGVYAGSAGCHPAGSVIGAAGHNAARRILQDLTP</sequence>
<dbReference type="InterPro" id="IPR002937">
    <property type="entry name" value="Amino_oxidase"/>
</dbReference>
<evidence type="ECO:0000256" key="1">
    <source>
        <dbReference type="ARBA" id="ARBA00037217"/>
    </source>
</evidence>
<comment type="subunit">
    <text evidence="2">Interacts with COX5B; this interaction may contribute to localize PYROXD2 to the inner face of the inner mitochondrial membrane.</text>
</comment>
<dbReference type="Pfam" id="PF01593">
    <property type="entry name" value="Amino_oxidase"/>
    <property type="match status" value="1"/>
</dbReference>
<dbReference type="EMBL" id="FTNF01000006">
    <property type="protein sequence ID" value="SIR13656.1"/>
    <property type="molecule type" value="Genomic_DNA"/>
</dbReference>
<gene>
    <name evidence="5" type="ORF">SAMN05444858_106297</name>
</gene>
<comment type="function">
    <text evidence="1">Probable oxidoreductase that may play a role as regulator of mitochondrial function.</text>
</comment>
<evidence type="ECO:0000256" key="3">
    <source>
        <dbReference type="ARBA" id="ARBA00040298"/>
    </source>
</evidence>
<dbReference type="AlphaFoldDB" id="A0A1N6YGM9"/>
<keyword evidence="6" id="KW-1185">Reference proteome</keyword>
<dbReference type="STRING" id="1198245.SAMN05444858_106297"/>